<gene>
    <name evidence="2" type="ORF">E2562_025343</name>
</gene>
<evidence type="ECO:0000313" key="2">
    <source>
        <dbReference type="EMBL" id="KAF0913928.1"/>
    </source>
</evidence>
<evidence type="ECO:0000256" key="1">
    <source>
        <dbReference type="SAM" id="MobiDB-lite"/>
    </source>
</evidence>
<comment type="caution">
    <text evidence="2">The sequence shown here is derived from an EMBL/GenBank/DDBJ whole genome shotgun (WGS) entry which is preliminary data.</text>
</comment>
<name>A0A6G1DMS8_9ORYZ</name>
<proteinExistence type="predicted"/>
<organism evidence="2 3">
    <name type="scientific">Oryza meyeriana var. granulata</name>
    <dbReference type="NCBI Taxonomy" id="110450"/>
    <lineage>
        <taxon>Eukaryota</taxon>
        <taxon>Viridiplantae</taxon>
        <taxon>Streptophyta</taxon>
        <taxon>Embryophyta</taxon>
        <taxon>Tracheophyta</taxon>
        <taxon>Spermatophyta</taxon>
        <taxon>Magnoliopsida</taxon>
        <taxon>Liliopsida</taxon>
        <taxon>Poales</taxon>
        <taxon>Poaceae</taxon>
        <taxon>BOP clade</taxon>
        <taxon>Oryzoideae</taxon>
        <taxon>Oryzeae</taxon>
        <taxon>Oryzinae</taxon>
        <taxon>Oryza</taxon>
        <taxon>Oryza meyeriana</taxon>
    </lineage>
</organism>
<dbReference type="Proteomes" id="UP000479710">
    <property type="component" value="Unassembled WGS sequence"/>
</dbReference>
<dbReference type="AlphaFoldDB" id="A0A6G1DMS8"/>
<sequence>MGLNGLRPSKKAHRHPAPSPDERRRCRRAGLRLATTLRLSPGVRDGVPGAVRRRHARLRVRS</sequence>
<accession>A0A6G1DMS8</accession>
<evidence type="ECO:0000313" key="3">
    <source>
        <dbReference type="Proteomes" id="UP000479710"/>
    </source>
</evidence>
<dbReference type="EMBL" id="SPHZ02000006">
    <property type="protein sequence ID" value="KAF0913928.1"/>
    <property type="molecule type" value="Genomic_DNA"/>
</dbReference>
<feature type="region of interest" description="Disordered" evidence="1">
    <location>
        <begin position="1"/>
        <end position="26"/>
    </location>
</feature>
<feature type="non-terminal residue" evidence="2">
    <location>
        <position position="62"/>
    </location>
</feature>
<reference evidence="2 3" key="1">
    <citation type="submission" date="2019-11" db="EMBL/GenBank/DDBJ databases">
        <title>Whole genome sequence of Oryza granulata.</title>
        <authorList>
            <person name="Li W."/>
        </authorList>
    </citation>
    <scope>NUCLEOTIDE SEQUENCE [LARGE SCALE GENOMIC DNA]</scope>
    <source>
        <strain evidence="3">cv. Menghai</strain>
        <tissue evidence="2">Leaf</tissue>
    </source>
</reference>
<keyword evidence="3" id="KW-1185">Reference proteome</keyword>
<protein>
    <submittedName>
        <fullName evidence="2">Uncharacterized protein</fullName>
    </submittedName>
</protein>